<protein>
    <submittedName>
        <fullName evidence="2">Uncharacterized protein</fullName>
    </submittedName>
</protein>
<evidence type="ECO:0000313" key="2">
    <source>
        <dbReference type="EMBL" id="XCH24864.1"/>
    </source>
</evidence>
<dbReference type="RefSeq" id="WP_353720171.1">
    <property type="nucleotide sequence ID" value="NZ_CP159289.1"/>
</dbReference>
<name>A0AAU8FN76_9BACT</name>
<dbReference type="EMBL" id="CP159289">
    <property type="protein sequence ID" value="XCH24864.1"/>
    <property type="molecule type" value="Genomic_DNA"/>
</dbReference>
<proteinExistence type="predicted"/>
<sequence length="90" mass="10829">MKFAIGAIAGSTMLMQIVRHFIQRKKYEIDVRRLEIENDGLISEHWKDLYTELRTVQQEQARQIEQLVRENMELREKCEALQRQIEINLN</sequence>
<evidence type="ECO:0000256" key="1">
    <source>
        <dbReference type="SAM" id="Coils"/>
    </source>
</evidence>
<feature type="coiled-coil region" evidence="1">
    <location>
        <begin position="24"/>
        <end position="84"/>
    </location>
</feature>
<gene>
    <name evidence="2" type="ORF">ABV298_00075</name>
</gene>
<dbReference type="AlphaFoldDB" id="A0AAU8FN76"/>
<reference evidence="2" key="1">
    <citation type="submission" date="2024-06" db="EMBL/GenBank/DDBJ databases">
        <title>Sequencing and assembly of the genome of Dyadobacter sp. strain 676, a symbiont of Cyamopsis tetragonoloba.</title>
        <authorList>
            <person name="Guro P."/>
            <person name="Sazanova A."/>
            <person name="Kuznetsova I."/>
            <person name="Belimov A."/>
            <person name="Safronova V."/>
        </authorList>
    </citation>
    <scope>NUCLEOTIDE SEQUENCE</scope>
    <source>
        <strain evidence="2">676</strain>
    </source>
</reference>
<organism evidence="2">
    <name type="scientific">Dyadobacter sp. 676</name>
    <dbReference type="NCBI Taxonomy" id="3088362"/>
    <lineage>
        <taxon>Bacteria</taxon>
        <taxon>Pseudomonadati</taxon>
        <taxon>Bacteroidota</taxon>
        <taxon>Cytophagia</taxon>
        <taxon>Cytophagales</taxon>
        <taxon>Spirosomataceae</taxon>
        <taxon>Dyadobacter</taxon>
    </lineage>
</organism>
<keyword evidence="1" id="KW-0175">Coiled coil</keyword>
<accession>A0AAU8FN76</accession>